<dbReference type="EMBL" id="VLKF01000001">
    <property type="protein sequence ID" value="TWH73370.1"/>
    <property type="molecule type" value="Genomic_DNA"/>
</dbReference>
<accession>A0A562IR90</accession>
<keyword evidence="2" id="KW-1185">Reference proteome</keyword>
<reference evidence="1 2" key="1">
    <citation type="submission" date="2019-07" db="EMBL/GenBank/DDBJ databases">
        <title>R&amp;d 2014.</title>
        <authorList>
            <person name="Klenk H.-P."/>
        </authorList>
    </citation>
    <scope>NUCLEOTIDE SEQUENCE [LARGE SCALE GENOMIC DNA]</scope>
    <source>
        <strain evidence="1 2">DSM 45764</strain>
    </source>
</reference>
<dbReference type="SUPFAM" id="SSF100950">
    <property type="entry name" value="NagB/RpiA/CoA transferase-like"/>
    <property type="match status" value="1"/>
</dbReference>
<protein>
    <submittedName>
        <fullName evidence="1">3-oxoacid CoA-transferase subunit A</fullName>
    </submittedName>
</protein>
<name>A0A562IR90_9ACTN</name>
<dbReference type="InterPro" id="IPR004165">
    <property type="entry name" value="CoA_trans_fam_I"/>
</dbReference>
<keyword evidence="1" id="KW-0808">Transferase</keyword>
<evidence type="ECO:0000313" key="1">
    <source>
        <dbReference type="EMBL" id="TWH73370.1"/>
    </source>
</evidence>
<dbReference type="SMART" id="SM00882">
    <property type="entry name" value="CoA_trans"/>
    <property type="match status" value="1"/>
</dbReference>
<organism evidence="1 2">
    <name type="scientific">Modestobacter roseus</name>
    <dbReference type="NCBI Taxonomy" id="1181884"/>
    <lineage>
        <taxon>Bacteria</taxon>
        <taxon>Bacillati</taxon>
        <taxon>Actinomycetota</taxon>
        <taxon>Actinomycetes</taxon>
        <taxon>Geodermatophilales</taxon>
        <taxon>Geodermatophilaceae</taxon>
        <taxon>Modestobacter</taxon>
    </lineage>
</organism>
<comment type="caution">
    <text evidence="1">The sequence shown here is derived from an EMBL/GenBank/DDBJ whole genome shotgun (WGS) entry which is preliminary data.</text>
</comment>
<gene>
    <name evidence="1" type="ORF">JD78_01893</name>
</gene>
<dbReference type="NCBIfam" id="TIGR02429">
    <property type="entry name" value="pcaI_scoA_fam"/>
    <property type="match status" value="1"/>
</dbReference>
<dbReference type="Proteomes" id="UP000321490">
    <property type="component" value="Unassembled WGS sequence"/>
</dbReference>
<dbReference type="RefSeq" id="WP_153356229.1">
    <property type="nucleotide sequence ID" value="NZ_ML762478.1"/>
</dbReference>
<proteinExistence type="predicted"/>
<dbReference type="InterPro" id="IPR012792">
    <property type="entry name" value="3-oxoacid_CoA-transf_A"/>
</dbReference>
<dbReference type="PANTHER" id="PTHR13707">
    <property type="entry name" value="KETOACID-COENZYME A TRANSFERASE"/>
    <property type="match status" value="1"/>
</dbReference>
<dbReference type="InterPro" id="IPR037171">
    <property type="entry name" value="NagB/RpiA_transferase-like"/>
</dbReference>
<dbReference type="OrthoDB" id="3369756at2"/>
<dbReference type="GO" id="GO:0008410">
    <property type="term" value="F:CoA-transferase activity"/>
    <property type="evidence" value="ECO:0007669"/>
    <property type="project" value="InterPro"/>
</dbReference>
<dbReference type="Gene3D" id="3.40.1080.10">
    <property type="entry name" value="Glutaconate Coenzyme A-transferase"/>
    <property type="match status" value="1"/>
</dbReference>
<dbReference type="Pfam" id="PF01144">
    <property type="entry name" value="CoA_trans"/>
    <property type="match status" value="1"/>
</dbReference>
<dbReference type="PANTHER" id="PTHR13707:SF57">
    <property type="entry name" value="SUCCINYL-COA:3-KETOACID COENZYME A TRANSFERASE SUBUNIT B-RELATED"/>
    <property type="match status" value="1"/>
</dbReference>
<dbReference type="AlphaFoldDB" id="A0A562IR90"/>
<sequence length="253" mass="27692">MIDKFREDVLSVVDRVPSGASIAVGGFGSSGRPDLLLDALCELDKRDLHVYVNNVGHDFTGVGRLLHEGRLRRVTASFPILQEFYDEYFVGKVELELVPQGTLAERMRAGGSGIPAFFTPSGAGTMLADGTFTLRYSPDGGVAEHVPAKEHRLIDGREYVLETGIVADFGMVKAHSGDRKGNLRFRLSARNFNPLAGMSGRHTFAEVDRMVEVDELHPDDVHLPGVFVDDVLLTSPARTTTPDDSRLIARTRS</sequence>
<evidence type="ECO:0000313" key="2">
    <source>
        <dbReference type="Proteomes" id="UP000321490"/>
    </source>
</evidence>